<dbReference type="Pfam" id="PF13676">
    <property type="entry name" value="TIR_2"/>
    <property type="match status" value="1"/>
</dbReference>
<comment type="catalytic activity">
    <reaction evidence="6">
        <text>NAD(+) + H2O = ADP-D-ribose + nicotinamide + H(+)</text>
        <dbReference type="Rhea" id="RHEA:16301"/>
        <dbReference type="ChEBI" id="CHEBI:15377"/>
        <dbReference type="ChEBI" id="CHEBI:15378"/>
        <dbReference type="ChEBI" id="CHEBI:17154"/>
        <dbReference type="ChEBI" id="CHEBI:57540"/>
        <dbReference type="ChEBI" id="CHEBI:57967"/>
        <dbReference type="EC" id="3.2.2.6"/>
    </reaction>
    <physiologicalReaction direction="left-to-right" evidence="6">
        <dbReference type="Rhea" id="RHEA:16302"/>
    </physiologicalReaction>
</comment>
<evidence type="ECO:0000256" key="4">
    <source>
        <dbReference type="ARBA" id="ARBA00031160"/>
    </source>
</evidence>
<organism evidence="10 11">
    <name type="scientific">Branchiostoma lanceolatum</name>
    <name type="common">Common lancelet</name>
    <name type="synonym">Amphioxus lanceolatum</name>
    <dbReference type="NCBI Taxonomy" id="7740"/>
    <lineage>
        <taxon>Eukaryota</taxon>
        <taxon>Metazoa</taxon>
        <taxon>Chordata</taxon>
        <taxon>Cephalochordata</taxon>
        <taxon>Leptocardii</taxon>
        <taxon>Amphioxiformes</taxon>
        <taxon>Branchiostomatidae</taxon>
        <taxon>Branchiostoma</taxon>
    </lineage>
</organism>
<protein>
    <recommendedName>
        <fullName evidence="3">NAD(+) hydrolase SARM1</fullName>
        <ecNumber evidence="2">3.2.2.6</ecNumber>
    </recommendedName>
    <alternativeName>
        <fullName evidence="5">NADP(+) hydrolase SARM1</fullName>
    </alternativeName>
    <alternativeName>
        <fullName evidence="4">Sterile alpha and TIR motif-containing protein 1</fullName>
    </alternativeName>
</protein>
<gene>
    <name evidence="10" type="primary">Hypp5822</name>
    <name evidence="10" type="ORF">BLAG_LOCUS3729</name>
</gene>
<dbReference type="Proteomes" id="UP000838412">
    <property type="component" value="Chromosome 11"/>
</dbReference>
<dbReference type="SMART" id="SM00185">
    <property type="entry name" value="ARM"/>
    <property type="match status" value="3"/>
</dbReference>
<evidence type="ECO:0000256" key="7">
    <source>
        <dbReference type="ARBA" id="ARBA00048388"/>
    </source>
</evidence>
<dbReference type="EC" id="3.2.2.6" evidence="2"/>
<evidence type="ECO:0000313" key="10">
    <source>
        <dbReference type="EMBL" id="CAH1239416.1"/>
    </source>
</evidence>
<dbReference type="InterPro" id="IPR001660">
    <property type="entry name" value="SAM"/>
</dbReference>
<dbReference type="InterPro" id="IPR000157">
    <property type="entry name" value="TIR_dom"/>
</dbReference>
<dbReference type="InterPro" id="IPR000225">
    <property type="entry name" value="Armadillo"/>
</dbReference>
<dbReference type="InterPro" id="IPR011989">
    <property type="entry name" value="ARM-like"/>
</dbReference>
<dbReference type="OrthoDB" id="9978456at2759"/>
<evidence type="ECO:0000256" key="8">
    <source>
        <dbReference type="ARBA" id="ARBA00049009"/>
    </source>
</evidence>
<dbReference type="InterPro" id="IPR035897">
    <property type="entry name" value="Toll_tir_struct_dom_sf"/>
</dbReference>
<proteinExistence type="inferred from homology"/>
<keyword evidence="11" id="KW-1185">Reference proteome</keyword>
<comment type="catalytic activity">
    <reaction evidence="8">
        <text>NADP(+) + H2O = ADP-D-ribose 2'-phosphate + nicotinamide + H(+)</text>
        <dbReference type="Rhea" id="RHEA:19849"/>
        <dbReference type="ChEBI" id="CHEBI:15377"/>
        <dbReference type="ChEBI" id="CHEBI:15378"/>
        <dbReference type="ChEBI" id="CHEBI:17154"/>
        <dbReference type="ChEBI" id="CHEBI:58349"/>
        <dbReference type="ChEBI" id="CHEBI:58673"/>
    </reaction>
    <physiologicalReaction direction="left-to-right" evidence="8">
        <dbReference type="Rhea" id="RHEA:19850"/>
    </physiologicalReaction>
</comment>
<dbReference type="PANTHER" id="PTHR46270">
    <property type="entry name" value="ARMADILLO-TYPE FOLD-RELATED"/>
    <property type="match status" value="1"/>
</dbReference>
<dbReference type="GO" id="GO:0007165">
    <property type="term" value="P:signal transduction"/>
    <property type="evidence" value="ECO:0007669"/>
    <property type="project" value="InterPro"/>
</dbReference>
<dbReference type="SUPFAM" id="SSF48371">
    <property type="entry name" value="ARM repeat"/>
    <property type="match status" value="1"/>
</dbReference>
<feature type="domain" description="SAM" evidence="9">
    <location>
        <begin position="541"/>
        <end position="608"/>
    </location>
</feature>
<evidence type="ECO:0000256" key="1">
    <source>
        <dbReference type="ARBA" id="ARBA00008291"/>
    </source>
</evidence>
<sequence length="608" mass="67895">MALTEDESSTLTKELAPVVHRMTEAIAAIKSSTGDVSAVRDRAASLKTEVREPYKTYATKSQRLYLGDHLADIGAAQVFTGNIQWLRGTDHGGFSEDVGSYLTRLYACCQYYTDSSDKFAKELGKSGIIPVLAHDLKDFKETWPTDQPQSSPWQLGCQLLLDRTLSNSTEGGVVGLTDYYPTGLNRKDLEAAILAPSIRQLFNANNAIESLIPYLKADNEQFRTVATLTLAYVIDEENLGILADPSVIRLIIKVFTKAVDDKNASAFKLAMGIERLAVNDTQQDNNKKILVAEGVLPPLFKLMSEGDEEEQLHAIRAVSQLAFHPSNRERIRRHVPQLRQFKSSGNPDIAAAASGALWQLHEMEARKQKVKKPDDGITDDTKKDSRAGHVMLSYKWDNQEVVKQIKTKLEANGYNVWMDIDRMGGSTLEAMAGAVENAAVVLICMSRKYKESANCRREAFYTADTKKVIIPLMMESGYKADGWLGLLVASLLYFNFSGKESFESVMARLMKEIGDRGKEAVTDVEVDAAASQLEGLKLHNWTKEDVKSWIQENQLEGDLDNLEPEDLLFLQKIEKKAPIEFYNSIRDELGLTSISMKRKFCDALEKLK</sequence>
<evidence type="ECO:0000313" key="11">
    <source>
        <dbReference type="Proteomes" id="UP000838412"/>
    </source>
</evidence>
<dbReference type="GO" id="GO:0061809">
    <property type="term" value="F:NAD+ nucleosidase activity, cyclic ADP-ribose generating"/>
    <property type="evidence" value="ECO:0007669"/>
    <property type="project" value="UniProtKB-EC"/>
</dbReference>
<comment type="similarity">
    <text evidence="1">Belongs to the SARM1 family.</text>
</comment>
<dbReference type="EMBL" id="OV696696">
    <property type="protein sequence ID" value="CAH1239416.1"/>
    <property type="molecule type" value="Genomic_DNA"/>
</dbReference>
<reference evidence="10" key="1">
    <citation type="submission" date="2022-01" db="EMBL/GenBank/DDBJ databases">
        <authorList>
            <person name="Braso-Vives M."/>
        </authorList>
    </citation>
    <scope>NUCLEOTIDE SEQUENCE</scope>
</reference>
<dbReference type="Gene3D" id="3.40.50.10140">
    <property type="entry name" value="Toll/interleukin-1 receptor homology (TIR) domain"/>
    <property type="match status" value="1"/>
</dbReference>
<dbReference type="PROSITE" id="PS50105">
    <property type="entry name" value="SAM_DOMAIN"/>
    <property type="match status" value="1"/>
</dbReference>
<dbReference type="SUPFAM" id="SSF52200">
    <property type="entry name" value="Toll/Interleukin receptor TIR domain"/>
    <property type="match status" value="1"/>
</dbReference>
<evidence type="ECO:0000256" key="2">
    <source>
        <dbReference type="ARBA" id="ARBA00011982"/>
    </source>
</evidence>
<evidence type="ECO:0000256" key="5">
    <source>
        <dbReference type="ARBA" id="ARBA00032222"/>
    </source>
</evidence>
<evidence type="ECO:0000259" key="9">
    <source>
        <dbReference type="PROSITE" id="PS50105"/>
    </source>
</evidence>
<evidence type="ECO:0000256" key="6">
    <source>
        <dbReference type="ARBA" id="ARBA00047304"/>
    </source>
</evidence>
<evidence type="ECO:0000256" key="3">
    <source>
        <dbReference type="ARBA" id="ARBA00024128"/>
    </source>
</evidence>
<dbReference type="InterPro" id="IPR016024">
    <property type="entry name" value="ARM-type_fold"/>
</dbReference>
<comment type="catalytic activity">
    <reaction evidence="7">
        <text>NAD(+) = cyclic ADP-beta-D-ribose + nicotinamide + H(+)</text>
        <dbReference type="Rhea" id="RHEA:38611"/>
        <dbReference type="ChEBI" id="CHEBI:15378"/>
        <dbReference type="ChEBI" id="CHEBI:17154"/>
        <dbReference type="ChEBI" id="CHEBI:57540"/>
        <dbReference type="ChEBI" id="CHEBI:73672"/>
    </reaction>
    <physiologicalReaction direction="left-to-right" evidence="7">
        <dbReference type="Rhea" id="RHEA:38612"/>
    </physiologicalReaction>
</comment>
<dbReference type="AlphaFoldDB" id="A0A8J9YME8"/>
<dbReference type="Gene3D" id="1.25.10.10">
    <property type="entry name" value="Leucine-rich Repeat Variant"/>
    <property type="match status" value="1"/>
</dbReference>
<dbReference type="PANTHER" id="PTHR46270:SF2">
    <property type="entry name" value="TIR DOMAIN-CONTAINING PROTEIN"/>
    <property type="match status" value="1"/>
</dbReference>
<accession>A0A8J9YME8</accession>
<name>A0A8J9YME8_BRALA</name>